<dbReference type="Pfam" id="PF00725">
    <property type="entry name" value="3HCDH"/>
    <property type="match status" value="2"/>
</dbReference>
<dbReference type="SUPFAM" id="SSF48179">
    <property type="entry name" value="6-phosphogluconate dehydrogenase C-terminal domain-like"/>
    <property type="match status" value="2"/>
</dbReference>
<dbReference type="InterPro" id="IPR036291">
    <property type="entry name" value="NAD(P)-bd_dom_sf"/>
</dbReference>
<dbReference type="InterPro" id="IPR006108">
    <property type="entry name" value="3HC_DH_C"/>
</dbReference>
<evidence type="ECO:0000259" key="3">
    <source>
        <dbReference type="Pfam" id="PF02737"/>
    </source>
</evidence>
<accession>A0ABX2T9G4</accession>
<dbReference type="EMBL" id="JABFDB010000009">
    <property type="protein sequence ID" value="NYZ20851.1"/>
    <property type="molecule type" value="Genomic_DNA"/>
</dbReference>
<proteinExistence type="predicted"/>
<dbReference type="Gene3D" id="1.10.1040.10">
    <property type="entry name" value="N-(1-d-carboxylethyl)-l-norvaline Dehydrogenase, domain 2"/>
    <property type="match status" value="2"/>
</dbReference>
<dbReference type="PANTHER" id="PTHR48075">
    <property type="entry name" value="3-HYDROXYACYL-COA DEHYDROGENASE FAMILY PROTEIN"/>
    <property type="match status" value="1"/>
</dbReference>
<dbReference type="SUPFAM" id="SSF51735">
    <property type="entry name" value="NAD(P)-binding Rossmann-fold domains"/>
    <property type="match status" value="1"/>
</dbReference>
<organism evidence="4 5">
    <name type="scientific">Azospirillum oleiclasticum</name>
    <dbReference type="NCBI Taxonomy" id="2735135"/>
    <lineage>
        <taxon>Bacteria</taxon>
        <taxon>Pseudomonadati</taxon>
        <taxon>Pseudomonadota</taxon>
        <taxon>Alphaproteobacteria</taxon>
        <taxon>Rhodospirillales</taxon>
        <taxon>Azospirillaceae</taxon>
        <taxon>Azospirillum</taxon>
    </lineage>
</organism>
<dbReference type="Gene3D" id="3.40.50.720">
    <property type="entry name" value="NAD(P)-binding Rossmann-like Domain"/>
    <property type="match status" value="1"/>
</dbReference>
<dbReference type="InterPro" id="IPR006176">
    <property type="entry name" value="3-OHacyl-CoA_DH_NAD-bd"/>
</dbReference>
<dbReference type="InterPro" id="IPR008927">
    <property type="entry name" value="6-PGluconate_DH-like_C_sf"/>
</dbReference>
<name>A0ABX2T9G4_9PROT</name>
<protein>
    <submittedName>
        <fullName evidence="4">3-hydroxyacyl-CoA dehydrogenase</fullName>
    </submittedName>
</protein>
<keyword evidence="5" id="KW-1185">Reference proteome</keyword>
<evidence type="ECO:0000313" key="5">
    <source>
        <dbReference type="Proteomes" id="UP000584642"/>
    </source>
</evidence>
<feature type="domain" description="3-hydroxyacyl-CoA dehydrogenase NAD binding" evidence="3">
    <location>
        <begin position="4"/>
        <end position="181"/>
    </location>
</feature>
<feature type="domain" description="3-hydroxyacyl-CoA dehydrogenase C-terminal" evidence="2">
    <location>
        <begin position="409"/>
        <end position="492"/>
    </location>
</feature>
<evidence type="ECO:0000259" key="2">
    <source>
        <dbReference type="Pfam" id="PF00725"/>
    </source>
</evidence>
<reference evidence="4 5" key="1">
    <citation type="submission" date="2020-05" db="EMBL/GenBank/DDBJ databases">
        <title>Azospirillum oleiclasticum sp. nov, a nitrogen-fixing and heavy crude oil-emulsifying bacterium isolated from the crude oil of Yumen Oilfield.</title>
        <authorList>
            <person name="Wu D."/>
            <person name="Cai M."/>
            <person name="Zhang X."/>
        </authorList>
    </citation>
    <scope>NUCLEOTIDE SEQUENCE [LARGE SCALE GENOMIC DNA]</scope>
    <source>
        <strain evidence="4 5">ROY-1-1-2</strain>
    </source>
</reference>
<gene>
    <name evidence="4" type="ORF">HND93_14150</name>
</gene>
<evidence type="ECO:0000313" key="4">
    <source>
        <dbReference type="EMBL" id="NYZ20851.1"/>
    </source>
</evidence>
<sequence>MERVGVIGAGVMGTGIAQLMAQSGLSVVLQDLAPGAAERARNAALEQVGRAEGKGRLPAGTADRAAQALTVVGDVAGMAGCDLVVEAVAERLDVKRDLFARLDGVVNPDAVLATNTSALSVTAIAAGSRRPERVAGLHFFNPVPLMRVVEVVSGLRTAPTVADTLVDLCARVGHTAIRCADSPGFVINHIGRAYSTEALRLVQERVADPADIDAVLRDGAGFRMGPFELFDLTGLDVSFAVMEEVYRGFYEEPRVRPTPLPRARVAAGLLGRKTGAGFYRYEDGRRIEPAEPAWDDAELRPIWAAPGSACDPGPLLRSLSDAGVPIDDGERPGTGSVLLVAPLGEDATSAALRLGLDPERTVAVDLMLPPVRRAVLMPTPATEPGALAAAAAAMRRAGLAVTVLSDGPGFVVQRVLAAIVNLACEVAQQELASPADIDRAIELGLGYPCGPLAWGDRIGTGRVMMVLRALHDLTGDPRYRPSPWLRRRAALGLPLGAPARRTA</sequence>
<evidence type="ECO:0000256" key="1">
    <source>
        <dbReference type="ARBA" id="ARBA00023002"/>
    </source>
</evidence>
<dbReference type="Pfam" id="PF02737">
    <property type="entry name" value="3HCDH_N"/>
    <property type="match status" value="1"/>
</dbReference>
<comment type="caution">
    <text evidence="4">The sequence shown here is derived from an EMBL/GenBank/DDBJ whole genome shotgun (WGS) entry which is preliminary data.</text>
</comment>
<dbReference type="NCBIfam" id="NF006124">
    <property type="entry name" value="PRK08268.1"/>
    <property type="match status" value="1"/>
</dbReference>
<feature type="domain" description="3-hydroxyacyl-CoA dehydrogenase C-terminal" evidence="2">
    <location>
        <begin position="184"/>
        <end position="281"/>
    </location>
</feature>
<dbReference type="PANTHER" id="PTHR48075:SF5">
    <property type="entry name" value="3-HYDROXYBUTYRYL-COA DEHYDROGENASE"/>
    <property type="match status" value="1"/>
</dbReference>
<keyword evidence="1" id="KW-0560">Oxidoreductase</keyword>
<dbReference type="InterPro" id="IPR013328">
    <property type="entry name" value="6PGD_dom2"/>
</dbReference>
<dbReference type="Proteomes" id="UP000584642">
    <property type="component" value="Unassembled WGS sequence"/>
</dbReference>